<organism evidence="4 5">
    <name type="scientific">Pteropox virus</name>
    <dbReference type="NCBI Taxonomy" id="1873698"/>
    <lineage>
        <taxon>Viruses</taxon>
        <taxon>Varidnaviria</taxon>
        <taxon>Bamfordvirae</taxon>
        <taxon>Nucleocytoviricota</taxon>
        <taxon>Pokkesviricetes</taxon>
        <taxon>Chitovirales</taxon>
        <taxon>Poxviridae</taxon>
        <taxon>Chordopoxvirinae</taxon>
        <taxon>Pteropopoxvirus</taxon>
        <taxon>Pteropopoxvirus pteropox</taxon>
    </lineage>
</organism>
<dbReference type="EMBL" id="KU980965">
    <property type="protein sequence ID" value="ANS71168.1"/>
    <property type="molecule type" value="Genomic_DNA"/>
</dbReference>
<keyword evidence="5" id="KW-1185">Reference proteome</keyword>
<comment type="function">
    <text evidence="3">Late protein which is part of a large complex required for early virion morphogenesis. This complex participates in the formation of virosomes and the incorporation of virosomal contents into nascent immature virions.</text>
</comment>
<sequence>MDIYTVKDNLYPDSISNKCYVLLGNHDIFIKKSLNSLSDIVMFSKFEISARSPCDFLANIVHSSAVLNNRFLSPVEFLEASCPAFCSNVSVDDLEKHISCNNTTISVYVTVFKDVYKNWKSVVFVQCPSEISVPNNITINNIKISNLDIILSNPYLAFTSSLDSDTNQRLFNNLVLRASVNEMIIYNNKSKLVSFLKKIIPNSFDVNFIALVNESDTSNVKLALLNNNSNALKAFTHAWFSGQLSANDEENIKITNTYKSVITLF</sequence>
<dbReference type="Pfam" id="PF04580">
    <property type="entry name" value="Pox_D3"/>
    <property type="match status" value="1"/>
</dbReference>
<protein>
    <submittedName>
        <fullName evidence="4">Virion core protein</fullName>
    </submittedName>
</protein>
<dbReference type="GO" id="GO:0044423">
    <property type="term" value="C:virion component"/>
    <property type="evidence" value="ECO:0007669"/>
    <property type="project" value="UniProtKB-KW"/>
</dbReference>
<evidence type="ECO:0000256" key="1">
    <source>
        <dbReference type="ARBA" id="ARBA00004328"/>
    </source>
</evidence>
<accession>A0A1B1MRF9</accession>
<evidence type="ECO:0000313" key="4">
    <source>
        <dbReference type="EMBL" id="ANS71168.1"/>
    </source>
</evidence>
<evidence type="ECO:0000313" key="5">
    <source>
        <dbReference type="Proteomes" id="UP000203626"/>
    </source>
</evidence>
<comment type="subcellular location">
    <subcellularLocation>
        <location evidence="1">Virion</location>
    </subcellularLocation>
</comment>
<gene>
    <name evidence="4" type="ORF">PTPV-Aus-084</name>
</gene>
<evidence type="ECO:0000256" key="2">
    <source>
        <dbReference type="ARBA" id="ARBA00022844"/>
    </source>
</evidence>
<dbReference type="Proteomes" id="UP000203626">
    <property type="component" value="Segment"/>
</dbReference>
<reference evidence="4 5" key="1">
    <citation type="journal article" date="2016" name="J. Gen. Virol.">
        <title>Genomic characterization of a novel poxvirus from a flying fox: evidence for a new genus?</title>
        <authorList>
            <person name="O'Dea M.A."/>
            <person name="Tu S.L."/>
            <person name="Pang S."/>
            <person name="De Ridder T."/>
            <person name="Jackson B."/>
            <person name="Upton C."/>
        </authorList>
    </citation>
    <scope>NUCLEOTIDE SEQUENCE [LARGE SCALE GENOMIC DNA]</scope>
    <source>
        <strain evidence="4 5">Australia</strain>
    </source>
</reference>
<dbReference type="OrthoDB" id="8250at10239"/>
<dbReference type="GeneID" id="28340411"/>
<keyword evidence="2" id="KW-0946">Virion</keyword>
<proteinExistence type="predicted"/>
<name>A0A1B1MRF9_9POXV</name>
<evidence type="ECO:0000256" key="3">
    <source>
        <dbReference type="ARBA" id="ARBA00024939"/>
    </source>
</evidence>
<dbReference type="InterPro" id="IPR007660">
    <property type="entry name" value="Poxvirus_D3"/>
</dbReference>
<dbReference type="KEGG" id="vg:28340411"/>
<dbReference type="RefSeq" id="YP_009268799.1">
    <property type="nucleotide sequence ID" value="NC_030656.1"/>
</dbReference>